<dbReference type="Proteomes" id="UP000315496">
    <property type="component" value="Chromosome 1"/>
</dbReference>
<gene>
    <name evidence="1" type="ORF">GMRT_fx002</name>
</gene>
<keyword evidence="2" id="KW-1185">Reference proteome</keyword>
<evidence type="ECO:0000313" key="2">
    <source>
        <dbReference type="Proteomes" id="UP000315496"/>
    </source>
</evidence>
<evidence type="ECO:0000313" key="1">
    <source>
        <dbReference type="EMBL" id="TNJ30099.1"/>
    </source>
</evidence>
<reference evidence="1 2" key="1">
    <citation type="submission" date="2019-05" db="EMBL/GenBank/DDBJ databases">
        <title>The compact genome of Giardia muris reveals important steps in the evolution of intestinal protozoan parasites.</title>
        <authorList>
            <person name="Xu F."/>
            <person name="Jimenez-Gonzalez A."/>
            <person name="Einarsson E."/>
            <person name="Astvaldsson A."/>
            <person name="Peirasmaki D."/>
            <person name="Eckmann L."/>
            <person name="Andersson J.O."/>
            <person name="Svard S.G."/>
            <person name="Jerlstrom-Hultqvist J."/>
        </authorList>
    </citation>
    <scope>NUCLEOTIDE SEQUENCE [LARGE SCALE GENOMIC DNA]</scope>
    <source>
        <strain evidence="1 2">Roberts-Thomson</strain>
    </source>
</reference>
<sequence>MMNNIPSPITSPHFNPAATEVQLPDEETGLRLRRAAVEPVPYKGCGISRVLAGELLAQTLGVPAKQISTEAAIAVSAAATEWFRRLCMKTQDVFGGTVLLHNAETIDLALTILAEEDCYIARITRLMAEEKE</sequence>
<dbReference type="EMBL" id="VDLU01000001">
    <property type="protein sequence ID" value="TNJ30099.1"/>
    <property type="molecule type" value="Genomic_DNA"/>
</dbReference>
<organism evidence="1 2">
    <name type="scientific">Giardia muris</name>
    <dbReference type="NCBI Taxonomy" id="5742"/>
    <lineage>
        <taxon>Eukaryota</taxon>
        <taxon>Metamonada</taxon>
        <taxon>Diplomonadida</taxon>
        <taxon>Hexamitidae</taxon>
        <taxon>Giardiinae</taxon>
        <taxon>Giardia</taxon>
    </lineage>
</organism>
<dbReference type="VEuPathDB" id="GiardiaDB:GMRT_fx002"/>
<proteinExistence type="predicted"/>
<protein>
    <submittedName>
        <fullName evidence="1">Uncharacterized protein</fullName>
    </submittedName>
</protein>
<accession>A0A4Z1TC28</accession>
<comment type="caution">
    <text evidence="1">The sequence shown here is derived from an EMBL/GenBank/DDBJ whole genome shotgun (WGS) entry which is preliminary data.</text>
</comment>
<name>A0A4Z1TC28_GIAMU</name>
<dbReference type="AlphaFoldDB" id="A0A4Z1TC28"/>